<gene>
    <name evidence="1" type="ORF">TNIN_402631</name>
</gene>
<comment type="caution">
    <text evidence="1">The sequence shown here is derived from an EMBL/GenBank/DDBJ whole genome shotgun (WGS) entry which is preliminary data.</text>
</comment>
<reference evidence="1" key="1">
    <citation type="submission" date="2020-08" db="EMBL/GenBank/DDBJ databases">
        <title>Multicomponent nature underlies the extraordinary mechanical properties of spider dragline silk.</title>
        <authorList>
            <person name="Kono N."/>
            <person name="Nakamura H."/>
            <person name="Mori M."/>
            <person name="Yoshida Y."/>
            <person name="Ohtoshi R."/>
            <person name="Malay A.D."/>
            <person name="Moran D.A.P."/>
            <person name="Tomita M."/>
            <person name="Numata K."/>
            <person name="Arakawa K."/>
        </authorList>
    </citation>
    <scope>NUCLEOTIDE SEQUENCE</scope>
</reference>
<dbReference type="AlphaFoldDB" id="A0A8X6WYI7"/>
<evidence type="ECO:0000313" key="1">
    <source>
        <dbReference type="EMBL" id="GFY43693.1"/>
    </source>
</evidence>
<sequence length="114" mass="13511">MVKYLTDEEMNELLAYNDRESSIHTLNIDLENLVVKIKDSEVSERDQDDAILKEIKIDLLSKEGQSAFDIKPEVTYKRLSKTGKQKFEVKQPIIVKWYNFYKRGVNMMEMQNIY</sequence>
<protein>
    <submittedName>
        <fullName evidence="1">Uncharacterized protein</fullName>
    </submittedName>
</protein>
<dbReference type="EMBL" id="BMAV01003819">
    <property type="protein sequence ID" value="GFY43693.1"/>
    <property type="molecule type" value="Genomic_DNA"/>
</dbReference>
<name>A0A8X6WYI7_9ARAC</name>
<organism evidence="1 2">
    <name type="scientific">Trichonephila inaurata madagascariensis</name>
    <dbReference type="NCBI Taxonomy" id="2747483"/>
    <lineage>
        <taxon>Eukaryota</taxon>
        <taxon>Metazoa</taxon>
        <taxon>Ecdysozoa</taxon>
        <taxon>Arthropoda</taxon>
        <taxon>Chelicerata</taxon>
        <taxon>Arachnida</taxon>
        <taxon>Araneae</taxon>
        <taxon>Araneomorphae</taxon>
        <taxon>Entelegynae</taxon>
        <taxon>Araneoidea</taxon>
        <taxon>Nephilidae</taxon>
        <taxon>Trichonephila</taxon>
        <taxon>Trichonephila inaurata</taxon>
    </lineage>
</organism>
<evidence type="ECO:0000313" key="2">
    <source>
        <dbReference type="Proteomes" id="UP000886998"/>
    </source>
</evidence>
<accession>A0A8X6WYI7</accession>
<dbReference type="Proteomes" id="UP000886998">
    <property type="component" value="Unassembled WGS sequence"/>
</dbReference>
<keyword evidence="2" id="KW-1185">Reference proteome</keyword>
<proteinExistence type="predicted"/>